<dbReference type="EMBL" id="JAPDNS010000001">
    <property type="protein sequence ID" value="MCW3484520.1"/>
    <property type="molecule type" value="Genomic_DNA"/>
</dbReference>
<sequence length="69" mass="8359">MKMKVKKLRVDERKLTQLPIFYNHIIYNELITLEDPFYRVTFNKKMGSYIQYAVPNKPVSKIIDFSKFQ</sequence>
<comment type="caution">
    <text evidence="1">The sequence shown here is derived from an EMBL/GenBank/DDBJ whole genome shotgun (WGS) entry which is preliminary data.</text>
</comment>
<organism evidence="1 2">
    <name type="scientific">Chitinophaga nivalis</name>
    <dbReference type="NCBI Taxonomy" id="2991709"/>
    <lineage>
        <taxon>Bacteria</taxon>
        <taxon>Pseudomonadati</taxon>
        <taxon>Bacteroidota</taxon>
        <taxon>Chitinophagia</taxon>
        <taxon>Chitinophagales</taxon>
        <taxon>Chitinophagaceae</taxon>
        <taxon>Chitinophaga</taxon>
    </lineage>
</organism>
<evidence type="ECO:0000313" key="1">
    <source>
        <dbReference type="EMBL" id="MCW3484520.1"/>
    </source>
</evidence>
<keyword evidence="2" id="KW-1185">Reference proteome</keyword>
<dbReference type="Proteomes" id="UP001207742">
    <property type="component" value="Unassembled WGS sequence"/>
</dbReference>
<name>A0ABT3IKL8_9BACT</name>
<dbReference type="RefSeq" id="WP_264730204.1">
    <property type="nucleotide sequence ID" value="NZ_JAPDNR010000001.1"/>
</dbReference>
<evidence type="ECO:0000313" key="2">
    <source>
        <dbReference type="Proteomes" id="UP001207742"/>
    </source>
</evidence>
<gene>
    <name evidence="1" type="ORF">OL497_11485</name>
</gene>
<reference evidence="1 2" key="1">
    <citation type="submission" date="2022-10" db="EMBL/GenBank/DDBJ databases">
        <title>Chitinophaga nivalis PC15 sp. nov., isolated from Pyeongchang county, South Korea.</title>
        <authorList>
            <person name="Trinh H.N."/>
        </authorList>
    </citation>
    <scope>NUCLEOTIDE SEQUENCE [LARGE SCALE GENOMIC DNA]</scope>
    <source>
        <strain evidence="1 2">PC14</strain>
    </source>
</reference>
<protein>
    <submittedName>
        <fullName evidence="1">Uncharacterized protein</fullName>
    </submittedName>
</protein>
<accession>A0ABT3IKL8</accession>
<proteinExistence type="predicted"/>